<organism evidence="2 3">
    <name type="scientific">Hibiscus syriacus</name>
    <name type="common">Rose of Sharon</name>
    <dbReference type="NCBI Taxonomy" id="106335"/>
    <lineage>
        <taxon>Eukaryota</taxon>
        <taxon>Viridiplantae</taxon>
        <taxon>Streptophyta</taxon>
        <taxon>Embryophyta</taxon>
        <taxon>Tracheophyta</taxon>
        <taxon>Spermatophyta</taxon>
        <taxon>Magnoliopsida</taxon>
        <taxon>eudicotyledons</taxon>
        <taxon>Gunneridae</taxon>
        <taxon>Pentapetalae</taxon>
        <taxon>rosids</taxon>
        <taxon>malvids</taxon>
        <taxon>Malvales</taxon>
        <taxon>Malvaceae</taxon>
        <taxon>Malvoideae</taxon>
        <taxon>Hibiscus</taxon>
    </lineage>
</organism>
<dbReference type="AlphaFoldDB" id="A0A6A2ZMH9"/>
<dbReference type="Proteomes" id="UP000436088">
    <property type="component" value="Unassembled WGS sequence"/>
</dbReference>
<evidence type="ECO:0000256" key="1">
    <source>
        <dbReference type="SAM" id="SignalP"/>
    </source>
</evidence>
<proteinExistence type="predicted"/>
<dbReference type="SUPFAM" id="SSF141562">
    <property type="entry name" value="At5g01610-like"/>
    <property type="match status" value="1"/>
</dbReference>
<dbReference type="InterPro" id="IPR007493">
    <property type="entry name" value="DUF538"/>
</dbReference>
<name>A0A6A2ZMH9_HIBSY</name>
<dbReference type="PANTHER" id="PTHR31676">
    <property type="entry name" value="T31J12.3 PROTEIN-RELATED"/>
    <property type="match status" value="1"/>
</dbReference>
<dbReference type="EMBL" id="VEPZ02001136">
    <property type="protein sequence ID" value="KAE8692362.1"/>
    <property type="molecule type" value="Genomic_DNA"/>
</dbReference>
<dbReference type="PANTHER" id="PTHR31676:SF96">
    <property type="entry name" value="EXPRESSED PROTEIN"/>
    <property type="match status" value="1"/>
</dbReference>
<keyword evidence="3" id="KW-1185">Reference proteome</keyword>
<accession>A0A6A2ZMH9</accession>
<feature type="chain" id="PRO_5025456512" evidence="1">
    <location>
        <begin position="26"/>
        <end position="181"/>
    </location>
</feature>
<feature type="signal peptide" evidence="1">
    <location>
        <begin position="1"/>
        <end position="25"/>
    </location>
</feature>
<sequence length="181" mass="19627">MASPISLYLLLLILLSQTHLSFSTADPATSHGSTSDVHDLLPSYNLPKGIIPGNVKSYTLSSTGDFTIELESTCYVHFDDLVYYDKTITGRLSYGAVHDVSGIQAKMFFFWLPVTGIEVDGKSGMVQFFVGALSKTLPAQQFQDIPVCKRSIAYAVAGGEFKTSGLLSNFIEALLLRLCGS</sequence>
<gene>
    <name evidence="2" type="ORF">F3Y22_tig00110840pilonHSYRG00159</name>
</gene>
<evidence type="ECO:0000313" key="3">
    <source>
        <dbReference type="Proteomes" id="UP000436088"/>
    </source>
</evidence>
<protein>
    <submittedName>
        <fullName evidence="2">Uncharacterized protein</fullName>
    </submittedName>
</protein>
<dbReference type="InterPro" id="IPR036758">
    <property type="entry name" value="At5g01610-like"/>
</dbReference>
<keyword evidence="1" id="KW-0732">Signal</keyword>
<reference evidence="2" key="1">
    <citation type="submission" date="2019-09" db="EMBL/GenBank/DDBJ databases">
        <title>Draft genome information of white flower Hibiscus syriacus.</title>
        <authorList>
            <person name="Kim Y.-M."/>
        </authorList>
    </citation>
    <scope>NUCLEOTIDE SEQUENCE [LARGE SCALE GENOMIC DNA]</scope>
    <source>
        <strain evidence="2">YM2019G1</strain>
    </source>
</reference>
<comment type="caution">
    <text evidence="2">The sequence shown here is derived from an EMBL/GenBank/DDBJ whole genome shotgun (WGS) entry which is preliminary data.</text>
</comment>
<dbReference type="Gene3D" id="2.30.240.10">
    <property type="entry name" value="At5g01610-like"/>
    <property type="match status" value="1"/>
</dbReference>
<evidence type="ECO:0000313" key="2">
    <source>
        <dbReference type="EMBL" id="KAE8692362.1"/>
    </source>
</evidence>
<dbReference type="Pfam" id="PF04398">
    <property type="entry name" value="DUF538"/>
    <property type="match status" value="1"/>
</dbReference>